<reference evidence="8 11" key="2">
    <citation type="submission" date="2019-07" db="EMBL/GenBank/DDBJ databases">
        <title>Whole genome shotgun sequence of Halolactibacillus halophilus NBRC 100868.</title>
        <authorList>
            <person name="Hosoyama A."/>
            <person name="Uohara A."/>
            <person name="Ohji S."/>
            <person name="Ichikawa N."/>
        </authorList>
    </citation>
    <scope>NUCLEOTIDE SEQUENCE [LARGE SCALE GENOMIC DNA]</scope>
    <source>
        <strain evidence="8 11">NBRC 100868</strain>
    </source>
</reference>
<keyword evidence="11" id="KW-1185">Reference proteome</keyword>
<dbReference type="Gene3D" id="3.40.640.10">
    <property type="entry name" value="Type I PLP-dependent aspartate aminotransferase-like (Major domain)"/>
    <property type="match status" value="1"/>
</dbReference>
<evidence type="ECO:0000256" key="4">
    <source>
        <dbReference type="ARBA" id="ARBA00022679"/>
    </source>
</evidence>
<dbReference type="EMBL" id="BJWI01000010">
    <property type="protein sequence ID" value="GEM01427.1"/>
    <property type="molecule type" value="Genomic_DNA"/>
</dbReference>
<feature type="domain" description="Aminotransferase class I/classII large" evidence="7">
    <location>
        <begin position="31"/>
        <end position="385"/>
    </location>
</feature>
<dbReference type="GO" id="GO:0008483">
    <property type="term" value="F:transaminase activity"/>
    <property type="evidence" value="ECO:0007669"/>
    <property type="project" value="UniProtKB-KW"/>
</dbReference>
<keyword evidence="3 6" id="KW-0032">Aminotransferase</keyword>
<dbReference type="EC" id="2.6.1.-" evidence="6"/>
<accession>A0A1I5NSP4</accession>
<dbReference type="PANTHER" id="PTHR46383:SF1">
    <property type="entry name" value="ASPARTATE AMINOTRANSFERASE"/>
    <property type="match status" value="1"/>
</dbReference>
<evidence type="ECO:0000256" key="2">
    <source>
        <dbReference type="ARBA" id="ARBA00007441"/>
    </source>
</evidence>
<dbReference type="PRINTS" id="PR00753">
    <property type="entry name" value="ACCSYNTHASE"/>
</dbReference>
<dbReference type="InterPro" id="IPR015422">
    <property type="entry name" value="PyrdxlP-dep_Trfase_small"/>
</dbReference>
<dbReference type="GO" id="GO:0006520">
    <property type="term" value="P:amino acid metabolic process"/>
    <property type="evidence" value="ECO:0007669"/>
    <property type="project" value="InterPro"/>
</dbReference>
<evidence type="ECO:0000259" key="7">
    <source>
        <dbReference type="Pfam" id="PF00155"/>
    </source>
</evidence>
<dbReference type="Gene3D" id="3.90.1150.10">
    <property type="entry name" value="Aspartate Aminotransferase, domain 1"/>
    <property type="match status" value="1"/>
</dbReference>
<dbReference type="STRING" id="306540.SAMN05421839_11111"/>
<evidence type="ECO:0000313" key="8">
    <source>
        <dbReference type="EMBL" id="GEM01427.1"/>
    </source>
</evidence>
<sequence length="395" mass="43398">MQLAKRVQTLTPSTTLAITAKAKALKDSGHDVIGLGAGEPDFNTPEFIIEAAEAAMRTGLTRYTPSGGILPLREAIARKLLKDQGIDYSADQIVVTTGAKHALYTLFQVLLNPGDEVIVPTPYWVSYPEQIKLAEGEPVFVAGKEDNQFKLSPDQLEQAITEKTRAVIINSPSNPTGMMYTKAELAALGEVCVKHNIIIVSDEIYEKLIYTDQPHVSIASLSEQLKKQTVIINGVSKSHAMTGWRIGYAVGRKTIIKAMTNLCSHSTSNPTTISQYAALAAYTHDETEIKQMVQSFNERLTYTYDLLSQVPGVTCVKPQGAFYLFPNVEQAMDLCGFGDVEEFSTALLEEEQVAVIPGSGFGAPKNIRLSYVIEIQQLEEAITRLTRFIERHAKI</sequence>
<protein>
    <recommendedName>
        <fullName evidence="6">Aminotransferase</fullName>
        <ecNumber evidence="6">2.6.1.-</ecNumber>
    </recommendedName>
</protein>
<comment type="similarity">
    <text evidence="2 6">Belongs to the class-I pyridoxal-phosphate-dependent aminotransferase family.</text>
</comment>
<dbReference type="OrthoDB" id="9802328at2"/>
<dbReference type="Proteomes" id="UP000242243">
    <property type="component" value="Unassembled WGS sequence"/>
</dbReference>
<evidence type="ECO:0000313" key="11">
    <source>
        <dbReference type="Proteomes" id="UP000321547"/>
    </source>
</evidence>
<dbReference type="GO" id="GO:0030170">
    <property type="term" value="F:pyridoxal phosphate binding"/>
    <property type="evidence" value="ECO:0007669"/>
    <property type="project" value="InterPro"/>
</dbReference>
<dbReference type="PROSITE" id="PS00105">
    <property type="entry name" value="AA_TRANSFER_CLASS_1"/>
    <property type="match status" value="1"/>
</dbReference>
<dbReference type="InterPro" id="IPR004838">
    <property type="entry name" value="NHTrfase_class1_PyrdxlP-BS"/>
</dbReference>
<dbReference type="CDD" id="cd00609">
    <property type="entry name" value="AAT_like"/>
    <property type="match status" value="1"/>
</dbReference>
<evidence type="ECO:0000256" key="1">
    <source>
        <dbReference type="ARBA" id="ARBA00001933"/>
    </source>
</evidence>
<proteinExistence type="inferred from homology"/>
<dbReference type="PANTHER" id="PTHR46383">
    <property type="entry name" value="ASPARTATE AMINOTRANSFERASE"/>
    <property type="match status" value="1"/>
</dbReference>
<dbReference type="SUPFAM" id="SSF53383">
    <property type="entry name" value="PLP-dependent transferases"/>
    <property type="match status" value="1"/>
</dbReference>
<evidence type="ECO:0000313" key="9">
    <source>
        <dbReference type="EMBL" id="SFP24814.1"/>
    </source>
</evidence>
<evidence type="ECO:0000313" key="10">
    <source>
        <dbReference type="Proteomes" id="UP000242243"/>
    </source>
</evidence>
<evidence type="ECO:0000256" key="6">
    <source>
        <dbReference type="RuleBase" id="RU000481"/>
    </source>
</evidence>
<dbReference type="FunFam" id="3.40.640.10:FF:000033">
    <property type="entry name" value="Aspartate aminotransferase"/>
    <property type="match status" value="1"/>
</dbReference>
<keyword evidence="5" id="KW-0663">Pyridoxal phosphate</keyword>
<dbReference type="AlphaFoldDB" id="A0A1I5NSP4"/>
<evidence type="ECO:0000256" key="3">
    <source>
        <dbReference type="ARBA" id="ARBA00022576"/>
    </source>
</evidence>
<dbReference type="EMBL" id="FOXC01000011">
    <property type="protein sequence ID" value="SFP24814.1"/>
    <property type="molecule type" value="Genomic_DNA"/>
</dbReference>
<dbReference type="InterPro" id="IPR050596">
    <property type="entry name" value="AspAT/PAT-like"/>
</dbReference>
<dbReference type="Pfam" id="PF00155">
    <property type="entry name" value="Aminotran_1_2"/>
    <property type="match status" value="1"/>
</dbReference>
<comment type="cofactor">
    <cofactor evidence="1 6">
        <name>pyridoxal 5'-phosphate</name>
        <dbReference type="ChEBI" id="CHEBI:597326"/>
    </cofactor>
</comment>
<gene>
    <name evidence="8" type="primary">aspB</name>
    <name evidence="8" type="ORF">HHA03_09590</name>
    <name evidence="9" type="ORF">SAMN05421839_11111</name>
</gene>
<name>A0A1I5NSP4_9BACI</name>
<dbReference type="InterPro" id="IPR004839">
    <property type="entry name" value="Aminotransferase_I/II_large"/>
</dbReference>
<evidence type="ECO:0000256" key="5">
    <source>
        <dbReference type="ARBA" id="ARBA00022898"/>
    </source>
</evidence>
<dbReference type="Proteomes" id="UP000321547">
    <property type="component" value="Unassembled WGS sequence"/>
</dbReference>
<dbReference type="RefSeq" id="WP_089831224.1">
    <property type="nucleotide sequence ID" value="NZ_BJWI01000010.1"/>
</dbReference>
<dbReference type="InterPro" id="IPR015421">
    <property type="entry name" value="PyrdxlP-dep_Trfase_major"/>
</dbReference>
<organism evidence="9 10">
    <name type="scientific">Halolactibacillus halophilus</name>
    <dbReference type="NCBI Taxonomy" id="306540"/>
    <lineage>
        <taxon>Bacteria</taxon>
        <taxon>Bacillati</taxon>
        <taxon>Bacillota</taxon>
        <taxon>Bacilli</taxon>
        <taxon>Bacillales</taxon>
        <taxon>Bacillaceae</taxon>
        <taxon>Halolactibacillus</taxon>
    </lineage>
</organism>
<reference evidence="9 10" key="1">
    <citation type="submission" date="2016-10" db="EMBL/GenBank/DDBJ databases">
        <authorList>
            <person name="de Groot N.N."/>
        </authorList>
    </citation>
    <scope>NUCLEOTIDE SEQUENCE [LARGE SCALE GENOMIC DNA]</scope>
    <source>
        <strain evidence="9 10">DSM 17073</strain>
    </source>
</reference>
<keyword evidence="4 6" id="KW-0808">Transferase</keyword>
<dbReference type="InterPro" id="IPR015424">
    <property type="entry name" value="PyrdxlP-dep_Trfase"/>
</dbReference>